<proteinExistence type="predicted"/>
<protein>
    <recommendedName>
        <fullName evidence="2">HhH-GPD domain-containing protein</fullName>
    </recommendedName>
</protein>
<accession>A0A072PDJ8</accession>
<name>A0A072PDJ8_9EURO</name>
<evidence type="ECO:0000313" key="4">
    <source>
        <dbReference type="Proteomes" id="UP000027920"/>
    </source>
</evidence>
<evidence type="ECO:0000256" key="1">
    <source>
        <dbReference type="SAM" id="MobiDB-lite"/>
    </source>
</evidence>
<dbReference type="Pfam" id="PF00730">
    <property type="entry name" value="HhH-GPD"/>
    <property type="match status" value="1"/>
</dbReference>
<dbReference type="GO" id="GO:0006285">
    <property type="term" value="P:base-excision repair, AP site formation"/>
    <property type="evidence" value="ECO:0007669"/>
    <property type="project" value="UniProtKB-ARBA"/>
</dbReference>
<keyword evidence="4" id="KW-1185">Reference proteome</keyword>
<organism evidence="3 4">
    <name type="scientific">Exophiala aquamarina CBS 119918</name>
    <dbReference type="NCBI Taxonomy" id="1182545"/>
    <lineage>
        <taxon>Eukaryota</taxon>
        <taxon>Fungi</taxon>
        <taxon>Dikarya</taxon>
        <taxon>Ascomycota</taxon>
        <taxon>Pezizomycotina</taxon>
        <taxon>Eurotiomycetes</taxon>
        <taxon>Chaetothyriomycetidae</taxon>
        <taxon>Chaetothyriales</taxon>
        <taxon>Herpotrichiellaceae</taxon>
        <taxon>Exophiala</taxon>
    </lineage>
</organism>
<sequence>MEKRKHTRLRRVVPSSNRFNFTFGRSVLAYHNWVRQVDINNVARILKEERPSLLAQISQNDATTPPMHAGQTFSVDAIVRVMLSQSSTNEGALDAQQCMIHAYPYMVNGVKVIGTIPNYHLMRVQSAKKLEMVLTRAGLQEKKAKYIKRCLDEIYCHNVSLISPGEVVYRFNDPNASDFVPGLLSVDYISEIYATKGKQAVFDCLVRFMMIGIKSAFCIMAFRMNIPVFAVDTHVAGMVKLLGWVPQDATEDEMCSHLDFMIEDDDKKVDLHQDFWRHRRACDRCGGRSLPGSWNYENAICPLEHLITRPVPRRSLERPSKGSPQRPRTPTVKKVDEDALRGQGMIEVTYLVDDDFDALTSAIVMRTAWIDDYSMLEADVQMMGEEVEEVEEVEMQSQATEVS</sequence>
<feature type="region of interest" description="Disordered" evidence="1">
    <location>
        <begin position="312"/>
        <end position="335"/>
    </location>
</feature>
<dbReference type="Gene3D" id="1.10.340.30">
    <property type="entry name" value="Hypothetical protein, domain 2"/>
    <property type="match status" value="1"/>
</dbReference>
<dbReference type="PANTHER" id="PTHR47203:SF1">
    <property type="entry name" value="HYPOTHETICAL BASE EXCISION DNA REPAIR PROTEIN (EUROFUNG)"/>
    <property type="match status" value="1"/>
</dbReference>
<dbReference type="HOGENOM" id="CLU_683404_0_0_1"/>
<reference evidence="3 4" key="1">
    <citation type="submission" date="2013-03" db="EMBL/GenBank/DDBJ databases">
        <title>The Genome Sequence of Exophiala aquamarina CBS 119918.</title>
        <authorList>
            <consortium name="The Broad Institute Genomics Platform"/>
            <person name="Cuomo C."/>
            <person name="de Hoog S."/>
            <person name="Gorbushina A."/>
            <person name="Walker B."/>
            <person name="Young S.K."/>
            <person name="Zeng Q."/>
            <person name="Gargeya S."/>
            <person name="Fitzgerald M."/>
            <person name="Haas B."/>
            <person name="Abouelleil A."/>
            <person name="Allen A.W."/>
            <person name="Alvarado L."/>
            <person name="Arachchi H.M."/>
            <person name="Berlin A.M."/>
            <person name="Chapman S.B."/>
            <person name="Gainer-Dewar J."/>
            <person name="Goldberg J."/>
            <person name="Griggs A."/>
            <person name="Gujja S."/>
            <person name="Hansen M."/>
            <person name="Howarth C."/>
            <person name="Imamovic A."/>
            <person name="Ireland A."/>
            <person name="Larimer J."/>
            <person name="McCowan C."/>
            <person name="Murphy C."/>
            <person name="Pearson M."/>
            <person name="Poon T.W."/>
            <person name="Priest M."/>
            <person name="Roberts A."/>
            <person name="Saif S."/>
            <person name="Shea T."/>
            <person name="Sisk P."/>
            <person name="Sykes S."/>
            <person name="Wortman J."/>
            <person name="Nusbaum C."/>
            <person name="Birren B."/>
        </authorList>
    </citation>
    <scope>NUCLEOTIDE SEQUENCE [LARGE SCALE GENOMIC DNA]</scope>
    <source>
        <strain evidence="3 4">CBS 119918</strain>
    </source>
</reference>
<dbReference type="VEuPathDB" id="FungiDB:A1O9_05737"/>
<gene>
    <name evidence="3" type="ORF">A1O9_05737</name>
</gene>
<comment type="caution">
    <text evidence="3">The sequence shown here is derived from an EMBL/GenBank/DDBJ whole genome shotgun (WGS) entry which is preliminary data.</text>
</comment>
<dbReference type="InterPro" id="IPR003265">
    <property type="entry name" value="HhH-GPD_domain"/>
</dbReference>
<dbReference type="Proteomes" id="UP000027920">
    <property type="component" value="Unassembled WGS sequence"/>
</dbReference>
<evidence type="ECO:0000259" key="2">
    <source>
        <dbReference type="Pfam" id="PF00730"/>
    </source>
</evidence>
<dbReference type="InterPro" id="IPR011257">
    <property type="entry name" value="DNA_glycosylase"/>
</dbReference>
<dbReference type="RefSeq" id="XP_013260407.1">
    <property type="nucleotide sequence ID" value="XM_013404953.1"/>
</dbReference>
<dbReference type="GeneID" id="25280660"/>
<dbReference type="PANTHER" id="PTHR47203">
    <property type="match status" value="1"/>
</dbReference>
<feature type="domain" description="HhH-GPD" evidence="2">
    <location>
        <begin position="104"/>
        <end position="257"/>
    </location>
</feature>
<evidence type="ECO:0000313" key="3">
    <source>
        <dbReference type="EMBL" id="KEF57817.1"/>
    </source>
</evidence>
<dbReference type="OrthoDB" id="5607at2759"/>
<dbReference type="AlphaFoldDB" id="A0A072PDJ8"/>
<dbReference type="GO" id="GO:0003824">
    <property type="term" value="F:catalytic activity"/>
    <property type="evidence" value="ECO:0007669"/>
    <property type="project" value="InterPro"/>
</dbReference>
<dbReference type="SUPFAM" id="SSF48150">
    <property type="entry name" value="DNA-glycosylase"/>
    <property type="match status" value="1"/>
</dbReference>
<dbReference type="STRING" id="1182545.A0A072PDJ8"/>
<dbReference type="EMBL" id="AMGV01000004">
    <property type="protein sequence ID" value="KEF57817.1"/>
    <property type="molecule type" value="Genomic_DNA"/>
</dbReference>